<dbReference type="FunFam" id="3.40.50.1700:FF:000002">
    <property type="entry name" value="Glycosyl hydrolase family protein"/>
    <property type="match status" value="1"/>
</dbReference>
<dbReference type="EMBL" id="AM459668">
    <property type="protein sequence ID" value="CAN61369.1"/>
    <property type="molecule type" value="Genomic_DNA"/>
</dbReference>
<dbReference type="SUPFAM" id="SSF52279">
    <property type="entry name" value="Beta-D-glucan exohydrolase, C-terminal domain"/>
    <property type="match status" value="1"/>
</dbReference>
<evidence type="ECO:0000259" key="3">
    <source>
        <dbReference type="Pfam" id="PF01915"/>
    </source>
</evidence>
<feature type="domain" description="Glycoside hydrolase family 3 C-terminal" evidence="3">
    <location>
        <begin position="40"/>
        <end position="173"/>
    </location>
</feature>
<organism evidence="4">
    <name type="scientific">Vitis vinifera</name>
    <name type="common">Grape</name>
    <dbReference type="NCBI Taxonomy" id="29760"/>
    <lineage>
        <taxon>Eukaryota</taxon>
        <taxon>Viridiplantae</taxon>
        <taxon>Streptophyta</taxon>
        <taxon>Embryophyta</taxon>
        <taxon>Tracheophyta</taxon>
        <taxon>Spermatophyta</taxon>
        <taxon>Magnoliopsida</taxon>
        <taxon>eudicotyledons</taxon>
        <taxon>Gunneridae</taxon>
        <taxon>Pentapetalae</taxon>
        <taxon>rosids</taxon>
        <taxon>Vitales</taxon>
        <taxon>Vitaceae</taxon>
        <taxon>Viteae</taxon>
        <taxon>Vitis</taxon>
    </lineage>
</organism>
<dbReference type="Pfam" id="PF01915">
    <property type="entry name" value="Glyco_hydro_3_C"/>
    <property type="match status" value="1"/>
</dbReference>
<reference evidence="4" key="1">
    <citation type="journal article" date="2007" name="PLoS ONE">
        <title>The first genome sequence of an elite grapevine cultivar (Pinot noir Vitis vinifera L.): coping with a highly heterozygous genome.</title>
        <authorList>
            <person name="Velasco R."/>
            <person name="Zharkikh A."/>
            <person name="Troggio M."/>
            <person name="Cartwright D.A."/>
            <person name="Cestaro A."/>
            <person name="Pruss D."/>
            <person name="Pindo M."/>
            <person name="FitzGerald L.M."/>
            <person name="Vezzulli S."/>
            <person name="Reid J."/>
            <person name="Malacarne G."/>
            <person name="Iliev D."/>
            <person name="Coppola G."/>
            <person name="Wardell B."/>
            <person name="Micheletti D."/>
            <person name="Macalma T."/>
            <person name="Facci M."/>
            <person name="Mitchell J.T."/>
            <person name="Perazzolli M."/>
            <person name="Eldredge G."/>
            <person name="Gatto P."/>
            <person name="Oyzerski R."/>
            <person name="Moretto M."/>
            <person name="Gutin N."/>
            <person name="Stefanini M."/>
            <person name="Chen Y."/>
            <person name="Segala C."/>
            <person name="Davenport C."/>
            <person name="Dematte L."/>
            <person name="Mraz A."/>
            <person name="Battilana J."/>
            <person name="Stormo K."/>
            <person name="Costa F."/>
            <person name="Tao Q."/>
            <person name="Si-Ammour A."/>
            <person name="Harkins T."/>
            <person name="Lackey A."/>
            <person name="Perbost C."/>
            <person name="Taillon B."/>
            <person name="Stella A."/>
            <person name="Solovyev V."/>
            <person name="Fawcett J.A."/>
            <person name="Sterck L."/>
            <person name="Vandepoele K."/>
            <person name="Grando S.M."/>
            <person name="Toppo S."/>
            <person name="Moser C."/>
            <person name="Lanchbury J."/>
            <person name="Bogden R."/>
            <person name="Skolnick M."/>
            <person name="Sgaramella V."/>
            <person name="Bhatnagar S.K."/>
            <person name="Fontana P."/>
            <person name="Gutin A."/>
            <person name="Van de Peer Y."/>
            <person name="Salamini F."/>
            <person name="Viola R."/>
        </authorList>
    </citation>
    <scope>NUCLEOTIDE SEQUENCE</scope>
</reference>
<dbReference type="PANTHER" id="PTHR30620">
    <property type="entry name" value="PERIPLASMIC BETA-GLUCOSIDASE-RELATED"/>
    <property type="match status" value="1"/>
</dbReference>
<dbReference type="InterPro" id="IPR002772">
    <property type="entry name" value="Glyco_hydro_3_C"/>
</dbReference>
<accession>A5BHD9</accession>
<evidence type="ECO:0000313" key="4">
    <source>
        <dbReference type="EMBL" id="CAN61369.1"/>
    </source>
</evidence>
<dbReference type="InterPro" id="IPR051915">
    <property type="entry name" value="Cellulose_Degrad_GH3"/>
</dbReference>
<dbReference type="AlphaFoldDB" id="A5BHD9"/>
<dbReference type="Gene3D" id="3.40.50.1700">
    <property type="entry name" value="Glycoside hydrolase family 3 C-terminal domain"/>
    <property type="match status" value="1"/>
</dbReference>
<sequence length="185" mass="20114">MVHLQLIPLSTNVPLELYRTTILGAITSTVDPSTKVVYRENPDGDFVKSNNFAFAIVVVGEYPYAESIGDSVSLTMVDPGTNVISNVCKAVKCVVVIISGRPVVIEPYMSLIDALVAAWLPGTEGQGLTDVLFGDYGFSGKLSRTWFKNVDQLPMNVGDSHYDPLFPFGFGLTTKTVVARYESIN</sequence>
<dbReference type="ExpressionAtlas" id="A5BHD9">
    <property type="expression patterns" value="baseline"/>
</dbReference>
<keyword evidence="1" id="KW-0378">Hydrolase</keyword>
<keyword evidence="2" id="KW-0326">Glycosidase</keyword>
<proteinExistence type="predicted"/>
<protein>
    <recommendedName>
        <fullName evidence="3">Glycoside hydrolase family 3 C-terminal domain-containing protein</fullName>
    </recommendedName>
</protein>
<evidence type="ECO:0000256" key="2">
    <source>
        <dbReference type="ARBA" id="ARBA00023295"/>
    </source>
</evidence>
<dbReference type="GO" id="GO:0004553">
    <property type="term" value="F:hydrolase activity, hydrolyzing O-glycosyl compounds"/>
    <property type="evidence" value="ECO:0007669"/>
    <property type="project" value="InterPro"/>
</dbReference>
<evidence type="ECO:0000256" key="1">
    <source>
        <dbReference type="ARBA" id="ARBA00022801"/>
    </source>
</evidence>
<dbReference type="GO" id="GO:0005975">
    <property type="term" value="P:carbohydrate metabolic process"/>
    <property type="evidence" value="ECO:0007669"/>
    <property type="project" value="InterPro"/>
</dbReference>
<name>A5BHD9_VITVI</name>
<gene>
    <name evidence="4" type="ORF">VITISV_011685</name>
</gene>
<dbReference type="PANTHER" id="PTHR30620:SF35">
    <property type="entry name" value="GLYCOSYL HYDROLASE FAMILY PROTEIN"/>
    <property type="match status" value="1"/>
</dbReference>
<dbReference type="InterPro" id="IPR036881">
    <property type="entry name" value="Glyco_hydro_3_C_sf"/>
</dbReference>